<proteinExistence type="predicted"/>
<gene>
    <name evidence="2" type="ORF">C3743_18360</name>
</gene>
<dbReference type="EMBL" id="PQVP01000002">
    <property type="protein sequence ID" value="POZ82220.1"/>
    <property type="molecule type" value="Genomic_DNA"/>
</dbReference>
<sequence>MVTREKELKISEWLGASLTAAIVAGLLIGLLSVHDFGGVSIAFAVVAFAVAFPVAMLLSYPVYRASTRLSRKAVLPMLVIVGGVAGLTVLAVLTKAAWPDVARNGEMALLYAAVGAICAVSALGYVERARIAGKLRKWLG</sequence>
<keyword evidence="1" id="KW-1133">Transmembrane helix</keyword>
<name>A0A2S5DSX5_9BURK</name>
<dbReference type="Proteomes" id="UP000238655">
    <property type="component" value="Chromosome 1"/>
</dbReference>
<accession>A0A2S5DSX5</accession>
<organism evidence="2 3">
    <name type="scientific">Burkholderia contaminans</name>
    <dbReference type="NCBI Taxonomy" id="488447"/>
    <lineage>
        <taxon>Bacteria</taxon>
        <taxon>Pseudomonadati</taxon>
        <taxon>Pseudomonadota</taxon>
        <taxon>Betaproteobacteria</taxon>
        <taxon>Burkholderiales</taxon>
        <taxon>Burkholderiaceae</taxon>
        <taxon>Burkholderia</taxon>
        <taxon>Burkholderia cepacia complex</taxon>
    </lineage>
</organism>
<evidence type="ECO:0000256" key="1">
    <source>
        <dbReference type="SAM" id="Phobius"/>
    </source>
</evidence>
<feature type="transmembrane region" description="Helical" evidence="1">
    <location>
        <begin position="12"/>
        <end position="33"/>
    </location>
</feature>
<reference evidence="2 3" key="1">
    <citation type="submission" date="2018-01" db="EMBL/GenBank/DDBJ databases">
        <title>Successful Treatment of Persistent Burkholderia cepacia Bacteremia with Ceftazidime-Avibactam.</title>
        <authorList>
            <person name="Tamma P."/>
            <person name="Fan Y."/>
            <person name="Bergman Y."/>
            <person name="Sick-Samuels A."/>
            <person name="Hsu A."/>
            <person name="Timp W."/>
            <person name="Simner P."/>
        </authorList>
    </citation>
    <scope>NUCLEOTIDE SEQUENCE [LARGE SCALE GENOMIC DNA]</scope>
    <source>
        <strain evidence="2 3">170816</strain>
    </source>
</reference>
<feature type="transmembrane region" description="Helical" evidence="1">
    <location>
        <begin position="108"/>
        <end position="126"/>
    </location>
</feature>
<protein>
    <submittedName>
        <fullName evidence="2">Uncharacterized protein</fullName>
    </submittedName>
</protein>
<evidence type="ECO:0000313" key="2">
    <source>
        <dbReference type="EMBL" id="POZ82220.1"/>
    </source>
</evidence>
<keyword evidence="1" id="KW-0812">Transmembrane</keyword>
<feature type="transmembrane region" description="Helical" evidence="1">
    <location>
        <begin position="39"/>
        <end position="63"/>
    </location>
</feature>
<evidence type="ECO:0000313" key="3">
    <source>
        <dbReference type="Proteomes" id="UP000238655"/>
    </source>
</evidence>
<dbReference type="AlphaFoldDB" id="A0A2S5DSX5"/>
<feature type="transmembrane region" description="Helical" evidence="1">
    <location>
        <begin position="75"/>
        <end position="96"/>
    </location>
</feature>
<keyword evidence="1" id="KW-0472">Membrane</keyword>
<comment type="caution">
    <text evidence="2">The sequence shown here is derived from an EMBL/GenBank/DDBJ whole genome shotgun (WGS) entry which is preliminary data.</text>
</comment>